<dbReference type="InterPro" id="IPR001789">
    <property type="entry name" value="Sig_transdc_resp-reg_receiver"/>
</dbReference>
<dbReference type="InterPro" id="IPR016032">
    <property type="entry name" value="Sig_transdc_resp-reg_C-effctor"/>
</dbReference>
<dbReference type="GO" id="GO:0006355">
    <property type="term" value="P:regulation of DNA-templated transcription"/>
    <property type="evidence" value="ECO:0007669"/>
    <property type="project" value="InterPro"/>
</dbReference>
<organism evidence="6 7">
    <name type="scientific">Sphingobacterium spiritivorum</name>
    <name type="common">Flavobacterium spiritivorum</name>
    <dbReference type="NCBI Taxonomy" id="258"/>
    <lineage>
        <taxon>Bacteria</taxon>
        <taxon>Pseudomonadati</taxon>
        <taxon>Bacteroidota</taxon>
        <taxon>Sphingobacteriia</taxon>
        <taxon>Sphingobacteriales</taxon>
        <taxon>Sphingobacteriaceae</taxon>
        <taxon>Sphingobacterium</taxon>
    </lineage>
</organism>
<dbReference type="InterPro" id="IPR051015">
    <property type="entry name" value="EvgA-like"/>
</dbReference>
<evidence type="ECO:0000259" key="4">
    <source>
        <dbReference type="PROSITE" id="PS50043"/>
    </source>
</evidence>
<proteinExistence type="predicted"/>
<dbReference type="SUPFAM" id="SSF46894">
    <property type="entry name" value="C-terminal effector domain of the bipartite response regulators"/>
    <property type="match status" value="1"/>
</dbReference>
<dbReference type="PANTHER" id="PTHR45566">
    <property type="entry name" value="HTH-TYPE TRANSCRIPTIONAL REGULATOR YHJB-RELATED"/>
    <property type="match status" value="1"/>
</dbReference>
<dbReference type="CDD" id="cd06170">
    <property type="entry name" value="LuxR_C_like"/>
    <property type="match status" value="1"/>
</dbReference>
<dbReference type="EMBL" id="UGYW01000002">
    <property type="protein sequence ID" value="SUJ02632.1"/>
    <property type="molecule type" value="Genomic_DNA"/>
</dbReference>
<protein>
    <submittedName>
        <fullName evidence="6">Virulence factors putative positive transcription regulator BvgA</fullName>
    </submittedName>
</protein>
<evidence type="ECO:0000313" key="7">
    <source>
        <dbReference type="Proteomes" id="UP000254893"/>
    </source>
</evidence>
<dbReference type="SMART" id="SM00448">
    <property type="entry name" value="REC"/>
    <property type="match status" value="1"/>
</dbReference>
<dbReference type="Pfam" id="PF00072">
    <property type="entry name" value="Response_reg"/>
    <property type="match status" value="1"/>
</dbReference>
<dbReference type="GO" id="GO:0003677">
    <property type="term" value="F:DNA binding"/>
    <property type="evidence" value="ECO:0007669"/>
    <property type="project" value="UniProtKB-KW"/>
</dbReference>
<dbReference type="PANTHER" id="PTHR45566:SF1">
    <property type="entry name" value="HTH-TYPE TRANSCRIPTIONAL REGULATOR YHJB-RELATED"/>
    <property type="match status" value="1"/>
</dbReference>
<feature type="domain" description="HTH luxR-type" evidence="4">
    <location>
        <begin position="145"/>
        <end position="210"/>
    </location>
</feature>
<dbReference type="Gene3D" id="1.10.10.10">
    <property type="entry name" value="Winged helix-like DNA-binding domain superfamily/Winged helix DNA-binding domain"/>
    <property type="match status" value="1"/>
</dbReference>
<dbReference type="InterPro" id="IPR058245">
    <property type="entry name" value="NreC/VraR/RcsB-like_REC"/>
</dbReference>
<evidence type="ECO:0000256" key="2">
    <source>
        <dbReference type="ARBA" id="ARBA00023125"/>
    </source>
</evidence>
<dbReference type="Proteomes" id="UP000254893">
    <property type="component" value="Unassembled WGS sequence"/>
</dbReference>
<dbReference type="PRINTS" id="PR00038">
    <property type="entry name" value="HTHLUXR"/>
</dbReference>
<dbReference type="PROSITE" id="PS50110">
    <property type="entry name" value="RESPONSE_REGULATORY"/>
    <property type="match status" value="1"/>
</dbReference>
<dbReference type="SMART" id="SM00421">
    <property type="entry name" value="HTH_LUXR"/>
    <property type="match status" value="1"/>
</dbReference>
<reference evidence="6 7" key="1">
    <citation type="submission" date="2018-06" db="EMBL/GenBank/DDBJ databases">
        <authorList>
            <consortium name="Pathogen Informatics"/>
            <person name="Doyle S."/>
        </authorList>
    </citation>
    <scope>NUCLEOTIDE SEQUENCE [LARGE SCALE GENOMIC DNA]</scope>
    <source>
        <strain evidence="6 7">NCTC11388</strain>
    </source>
</reference>
<dbReference type="SUPFAM" id="SSF52172">
    <property type="entry name" value="CheY-like"/>
    <property type="match status" value="1"/>
</dbReference>
<feature type="domain" description="Response regulatory" evidence="5">
    <location>
        <begin position="5"/>
        <end position="121"/>
    </location>
</feature>
<dbReference type="RefSeq" id="WP_115169404.1">
    <property type="nucleotide sequence ID" value="NZ_UGYW01000002.1"/>
</dbReference>
<dbReference type="GO" id="GO:0000160">
    <property type="term" value="P:phosphorelay signal transduction system"/>
    <property type="evidence" value="ECO:0007669"/>
    <property type="project" value="InterPro"/>
</dbReference>
<dbReference type="Gene3D" id="3.40.50.2300">
    <property type="match status" value="1"/>
</dbReference>
<comment type="caution">
    <text evidence="3">Lacks conserved residue(s) required for the propagation of feature annotation.</text>
</comment>
<accession>A0A380BLA5</accession>
<gene>
    <name evidence="6" type="primary">bvgA</name>
    <name evidence="6" type="ORF">NCTC11388_01130</name>
</gene>
<keyword evidence="1" id="KW-0597">Phosphoprotein</keyword>
<evidence type="ECO:0000259" key="5">
    <source>
        <dbReference type="PROSITE" id="PS50110"/>
    </source>
</evidence>
<keyword evidence="2" id="KW-0238">DNA-binding</keyword>
<dbReference type="PROSITE" id="PS50043">
    <property type="entry name" value="HTH_LUXR_2"/>
    <property type="match status" value="1"/>
</dbReference>
<dbReference type="CDD" id="cd17535">
    <property type="entry name" value="REC_NarL-like"/>
    <property type="match status" value="1"/>
</dbReference>
<evidence type="ECO:0000256" key="3">
    <source>
        <dbReference type="PROSITE-ProRule" id="PRU00169"/>
    </source>
</evidence>
<dbReference type="AlphaFoldDB" id="A0A380BLA5"/>
<evidence type="ECO:0000256" key="1">
    <source>
        <dbReference type="ARBA" id="ARBA00022553"/>
    </source>
</evidence>
<dbReference type="Pfam" id="PF00196">
    <property type="entry name" value="GerE"/>
    <property type="match status" value="1"/>
</dbReference>
<evidence type="ECO:0000313" key="6">
    <source>
        <dbReference type="EMBL" id="SUJ02632.1"/>
    </source>
</evidence>
<dbReference type="InterPro" id="IPR036388">
    <property type="entry name" value="WH-like_DNA-bd_sf"/>
</dbReference>
<sequence length="216" mass="24672">MSTKNILIADSHPVARLGLSTLLEQFFKDIDIYIASNFEELQSMLLVAKFDLLIMEIELPDCDWVSIVDQILSVQKDLKIIILSKQDNRFLSSASFMKKTFGYVCKNQSIEHIRDVIQTVLSGAKHFRKEKSSKQFTLKEPNNEDKTISIILSPREVEVSFLLLKGSSIKEIAKVLNLSKTAVSTYKIRLFKKLGVKNIAELYKLLNHRQLPSINI</sequence>
<dbReference type="InterPro" id="IPR000792">
    <property type="entry name" value="Tscrpt_reg_LuxR_C"/>
</dbReference>
<dbReference type="InterPro" id="IPR011006">
    <property type="entry name" value="CheY-like_superfamily"/>
</dbReference>
<name>A0A380BLA5_SPHSI</name>